<dbReference type="InterPro" id="IPR036412">
    <property type="entry name" value="HAD-like_sf"/>
</dbReference>
<feature type="transmembrane region" description="Helical" evidence="16">
    <location>
        <begin position="515"/>
        <end position="542"/>
    </location>
</feature>
<sequence length="1781" mass="201083">MEQSESDKRHSSASIPPLSNLSNYSPKEVKEQEKEEEILKQEEESSLKSSSCSSSAGEITDGQIKEEEKLKNKNNVENSCDIKEKKLINEEINSKNKENTNNSDFNKLNNKLAAPEFVATGNLEKEKTKTHPFKLLKLCIKAMMPKQKTEPDSSDPVKKNTKKGRKEEHRIVKANDREFNAQFKYADNFIKTSKYSLLTFVPVNLFQQFTRIANFYFLVLLCLQCIPQISSVNWVYTLVPLSFVLLCSAIKDGYDDLQRHRNDRIVNQRVAYVLRYNTKRGKIDICEEEWMHVKVGDIVRMESGDFIAADLLLLSTSDSGICYIETAELDGETNLKTRMALPCTTEMGDIIDKIYEFDGLIVCEPPNNRLDQFNGRLEWLGQKYNLDNNNMLLRGCCLRNTRFCYGVVVFAGADTKLMQNSGESPLKRTSLDKFLNILILGIVLFLFVCTLICTLMTGFWEQIVGRHFRVFLPWDEIVPRIKNLTTVQLPVVQGVTSFLGDDSGAEERAIAPSQVLFIVALQFFSYIILLNTVVPISLYISVEMIRLAHSKFINSDLKMYDPKTDTPANARTSTLNEELGQVQYVFSDKTGTLTQNVMVFKKCSINGRSYGDFRNERGDVIENIDENTLPGIDFSFNRWHEKNFKFYDKTLLIDTVDGLKEVQEFWRLLAICHTVMPEGKGDVLEYQAQSPDEAALTSAARNFGFVFRRRTPQSITLEVNGRTETYDALHILDFDNVRKRMSVLVRTPNNQIRLYCKGADTMIMERLSEKDTSQLLRQATLQHLDKFATDGLRTLCVAYKIVDGEYCEKWLERLHEALIDLENKDKRVDALYEEMECDMILLGATAIEDKLQDGVPQTIAALADANIKLWVLTGDKTETAINIAFSCGLLTEYMREVSIIDGKDEKEVEVQLKDTIRRMQNAKVPQTVVGVSSFYLPPRTPIRELSPSPTELTQNPKDASSRPLSPIITSPTTDRQQSRRPTEMTTIFPASLRHEEGLGINGTSNVLTARSEHPGNKLTPTAGPTSDDLKEGSGGYALVINGESLVHALKTQHEKIFLEIARNCTSVICCRVTPLQKAKVVELVKRNIKAVTLAIGDGANDVSMIRTAHIGVGISGHEGMQAVLSSDFSIGQFRYLERLLLVHGRQSYLRMCKFLRYFFYKNFAYTLTNFWYSFFSGYSAQTVYDPVLISLYNLLFTAMPVLAMGILDQDVNDEYSLRFPRLYIPGQFNLFFNMRIFIYSVIHGMISSLVLFFVPYGTLYNAVSFTGRDMNDYSILAFTSFTALVLVVNGQIAFDTSYWTWINWFVVLGSVAVYFGVVVTIYQVLPTRWLYGYVSLINVDVFARAVAFPGFWLSLALICAILLLPTLGNRFFWFDAHPSYADRLRVRHRLYGEEKTAKPSTPAAPQHALPPRGRTSRWSSKQRDLRSGYAFSHCAGFGELIAKGTLFKNLENLRIPSFQHKQQIHPTETSSNTSGNNDSSNKSTRRFTVFNGGGGHLLDSFRNAIHHPKPENGNNGKESSLNVSEIPEETTNTTNNNSIAVTKFSPSLPSNISTTTTLLAEKDGGLNSFRTNNSTISGSGNSQITSSSTSNPSEDIIGPMITQIPVTSSNNTEQTERNHQQLLQANSSSVLIPMRVPSPDRVNTTHSLVVNADMDDEKPLPSEWCHNPDGTLYIPDRQITEQIPSKQHPTEIPVQIAGGKNNNKFVSKKGKKTSFGETDGNSKSSSESNIRKPIAVEVEKQRQQQRLFTGKHRNNNNNNQNHQQKESESNKTTWNNERWKL</sequence>
<dbReference type="InterPro" id="IPR008250">
    <property type="entry name" value="ATPase_P-typ_transduc_dom_A_sf"/>
</dbReference>
<feature type="active site" description="4-aspartylphosphate intermediate" evidence="13">
    <location>
        <position position="588"/>
    </location>
</feature>
<dbReference type="PRINTS" id="PR00119">
    <property type="entry name" value="CATATPASE"/>
</dbReference>
<comment type="cofactor">
    <cofactor evidence="15">
        <name>Mg(2+)</name>
        <dbReference type="ChEBI" id="CHEBI:18420"/>
    </cofactor>
</comment>
<dbReference type="OrthoDB" id="377733at2759"/>
<dbReference type="Proteomes" id="UP000580250">
    <property type="component" value="Unassembled WGS sequence"/>
</dbReference>
<feature type="domain" description="P-type ATPase C-terminal" evidence="19">
    <location>
        <begin position="1123"/>
        <end position="1372"/>
    </location>
</feature>
<feature type="binding site" evidence="14">
    <location>
        <position position="757"/>
    </location>
    <ligand>
        <name>ATP</name>
        <dbReference type="ChEBI" id="CHEBI:30616"/>
    </ligand>
</feature>
<gene>
    <name evidence="20" type="ORF">MENT_LOCUS32352</name>
</gene>
<evidence type="ECO:0000313" key="21">
    <source>
        <dbReference type="Proteomes" id="UP000580250"/>
    </source>
</evidence>
<feature type="binding site" evidence="14">
    <location>
        <position position="874"/>
    </location>
    <ligand>
        <name>ATP</name>
        <dbReference type="ChEBI" id="CHEBI:30616"/>
    </ligand>
</feature>
<feature type="transmembrane region" description="Helical" evidence="16">
    <location>
        <begin position="1345"/>
        <end position="1364"/>
    </location>
</feature>
<dbReference type="GO" id="GO:0045332">
    <property type="term" value="P:phospholipid translocation"/>
    <property type="evidence" value="ECO:0007669"/>
    <property type="project" value="TreeGrafter"/>
</dbReference>
<feature type="binding site" evidence="14">
    <location>
        <position position="1101"/>
    </location>
    <ligand>
        <name>ATP</name>
        <dbReference type="ChEBI" id="CHEBI:30616"/>
    </ligand>
</feature>
<feature type="compositionally biased region" description="Basic and acidic residues" evidence="17">
    <location>
        <begin position="147"/>
        <end position="158"/>
    </location>
</feature>
<feature type="region of interest" description="Disordered" evidence="17">
    <location>
        <begin position="1005"/>
        <end position="1029"/>
    </location>
</feature>
<evidence type="ECO:0000256" key="1">
    <source>
        <dbReference type="ARBA" id="ARBA00004141"/>
    </source>
</evidence>
<dbReference type="InterPro" id="IPR018303">
    <property type="entry name" value="ATPase_P-typ_P_site"/>
</dbReference>
<comment type="subcellular location">
    <subcellularLocation>
        <location evidence="1 16">Membrane</location>
        <topology evidence="1 16">Multi-pass membrane protein</topology>
    </subcellularLocation>
</comment>
<evidence type="ECO:0000256" key="10">
    <source>
        <dbReference type="ARBA" id="ARBA00022989"/>
    </source>
</evidence>
<feature type="region of interest" description="Disordered" evidence="17">
    <location>
        <begin position="146"/>
        <end position="167"/>
    </location>
</feature>
<dbReference type="SUPFAM" id="SSF81653">
    <property type="entry name" value="Calcium ATPase, transduction domain A"/>
    <property type="match status" value="1"/>
</dbReference>
<feature type="domain" description="P-type ATPase N-terminal" evidence="18">
    <location>
        <begin position="172"/>
        <end position="237"/>
    </location>
</feature>
<dbReference type="Pfam" id="PF16212">
    <property type="entry name" value="PhoLip_ATPase_C"/>
    <property type="match status" value="1"/>
</dbReference>
<dbReference type="InterPro" id="IPR023299">
    <property type="entry name" value="ATPase_P-typ_cyto_dom_N"/>
</dbReference>
<keyword evidence="3" id="KW-0597">Phosphoprotein</keyword>
<feature type="binding site" evidence="14">
    <location>
        <position position="734"/>
    </location>
    <ligand>
        <name>ATP</name>
        <dbReference type="ChEBI" id="CHEBI:30616"/>
    </ligand>
</feature>
<feature type="binding site" evidence="14">
    <location>
        <position position="873"/>
    </location>
    <ligand>
        <name>ATP</name>
        <dbReference type="ChEBI" id="CHEBI:30616"/>
    </ligand>
</feature>
<dbReference type="GO" id="GO:0140326">
    <property type="term" value="F:ATPase-coupled intramembrane lipid transporter activity"/>
    <property type="evidence" value="ECO:0007669"/>
    <property type="project" value="UniProtKB-EC"/>
</dbReference>
<evidence type="ECO:0000256" key="16">
    <source>
        <dbReference type="RuleBase" id="RU362033"/>
    </source>
</evidence>
<proteinExistence type="inferred from homology"/>
<feature type="region of interest" description="Disordered" evidence="17">
    <location>
        <begin position="1685"/>
        <end position="1781"/>
    </location>
</feature>
<evidence type="ECO:0000259" key="19">
    <source>
        <dbReference type="Pfam" id="PF16212"/>
    </source>
</evidence>
<dbReference type="Gene3D" id="2.70.150.10">
    <property type="entry name" value="Calcium-transporting ATPase, cytoplasmic transduction domain A"/>
    <property type="match status" value="1"/>
</dbReference>
<feature type="compositionally biased region" description="Low complexity" evidence="17">
    <location>
        <begin position="1571"/>
        <end position="1593"/>
    </location>
</feature>
<dbReference type="CDD" id="cd02073">
    <property type="entry name" value="P-type_ATPase_APLT_Dnf-like"/>
    <property type="match status" value="1"/>
</dbReference>
<evidence type="ECO:0000256" key="11">
    <source>
        <dbReference type="ARBA" id="ARBA00023136"/>
    </source>
</evidence>
<feature type="compositionally biased region" description="Polar residues" evidence="17">
    <location>
        <begin position="1715"/>
        <end position="1728"/>
    </location>
</feature>
<keyword evidence="8 15" id="KW-0460">Magnesium</keyword>
<dbReference type="FunFam" id="3.40.50.1000:FF:000001">
    <property type="entry name" value="Phospholipid-transporting ATPase IC"/>
    <property type="match status" value="1"/>
</dbReference>
<reference evidence="20 21" key="1">
    <citation type="submission" date="2020-08" db="EMBL/GenBank/DDBJ databases">
        <authorList>
            <person name="Koutsovoulos G."/>
            <person name="Danchin GJ E."/>
        </authorList>
    </citation>
    <scope>NUCLEOTIDE SEQUENCE [LARGE SCALE GENOMIC DNA]</scope>
</reference>
<feature type="compositionally biased region" description="Basic and acidic residues" evidence="17">
    <location>
        <begin position="27"/>
        <end position="46"/>
    </location>
</feature>
<evidence type="ECO:0000313" key="20">
    <source>
        <dbReference type="EMBL" id="CAD2180286.1"/>
    </source>
</evidence>
<accession>A0A6V7VZC2</accession>
<dbReference type="SUPFAM" id="SSF56784">
    <property type="entry name" value="HAD-like"/>
    <property type="match status" value="1"/>
</dbReference>
<dbReference type="InterPro" id="IPR023214">
    <property type="entry name" value="HAD_sf"/>
</dbReference>
<feature type="region of interest" description="Disordered" evidence="17">
    <location>
        <begin position="1569"/>
        <end position="1597"/>
    </location>
</feature>
<evidence type="ECO:0000256" key="3">
    <source>
        <dbReference type="ARBA" id="ARBA00022553"/>
    </source>
</evidence>
<dbReference type="GO" id="GO:0005524">
    <property type="term" value="F:ATP binding"/>
    <property type="evidence" value="ECO:0007669"/>
    <property type="project" value="UniProtKB-UniRule"/>
</dbReference>
<feature type="region of interest" description="Disordered" evidence="17">
    <location>
        <begin position="939"/>
        <end position="982"/>
    </location>
</feature>
<feature type="region of interest" description="Disordered" evidence="17">
    <location>
        <begin position="1458"/>
        <end position="1488"/>
    </location>
</feature>
<keyword evidence="10 16" id="KW-1133">Transmembrane helix</keyword>
<dbReference type="PROSITE" id="PS00154">
    <property type="entry name" value="ATPASE_E1_E2"/>
    <property type="match status" value="1"/>
</dbReference>
<dbReference type="InterPro" id="IPR032631">
    <property type="entry name" value="P-type_ATPase_N"/>
</dbReference>
<feature type="compositionally biased region" description="Polar residues" evidence="17">
    <location>
        <begin position="947"/>
        <end position="958"/>
    </location>
</feature>
<feature type="transmembrane region" description="Helical" evidence="16">
    <location>
        <begin position="1301"/>
        <end position="1325"/>
    </location>
</feature>
<organism evidence="20 21">
    <name type="scientific">Meloidogyne enterolobii</name>
    <name type="common">Root-knot nematode worm</name>
    <name type="synonym">Meloidogyne mayaguensis</name>
    <dbReference type="NCBI Taxonomy" id="390850"/>
    <lineage>
        <taxon>Eukaryota</taxon>
        <taxon>Metazoa</taxon>
        <taxon>Ecdysozoa</taxon>
        <taxon>Nematoda</taxon>
        <taxon>Chromadorea</taxon>
        <taxon>Rhabditida</taxon>
        <taxon>Tylenchina</taxon>
        <taxon>Tylenchomorpha</taxon>
        <taxon>Tylenchoidea</taxon>
        <taxon>Meloidogynidae</taxon>
        <taxon>Meloidogyninae</taxon>
        <taxon>Meloidogyne</taxon>
    </lineage>
</organism>
<feature type="transmembrane region" description="Helical" evidence="16">
    <location>
        <begin position="1154"/>
        <end position="1175"/>
    </location>
</feature>
<dbReference type="FunFam" id="3.40.50.1000:FF:000130">
    <property type="entry name" value="Phospholipid-transporting ATPase"/>
    <property type="match status" value="1"/>
</dbReference>
<feature type="binding site" evidence="15">
    <location>
        <position position="1101"/>
    </location>
    <ligand>
        <name>Mg(2+)</name>
        <dbReference type="ChEBI" id="CHEBI:18420"/>
    </ligand>
</feature>
<dbReference type="SUPFAM" id="SSF81660">
    <property type="entry name" value="Metal cation-transporting ATPase, ATP-binding domain N"/>
    <property type="match status" value="1"/>
</dbReference>
<evidence type="ECO:0000256" key="15">
    <source>
        <dbReference type="PIRSR" id="PIRSR606539-3"/>
    </source>
</evidence>
<feature type="transmembrane region" description="Helical" evidence="16">
    <location>
        <begin position="1228"/>
        <end position="1253"/>
    </location>
</feature>
<evidence type="ECO:0000256" key="5">
    <source>
        <dbReference type="ARBA" id="ARBA00022723"/>
    </source>
</evidence>
<comment type="catalytic activity">
    <reaction evidence="12 16">
        <text>ATP + H2O + phospholipidSide 1 = ADP + phosphate + phospholipidSide 2.</text>
        <dbReference type="EC" id="7.6.2.1"/>
    </reaction>
</comment>
<evidence type="ECO:0000256" key="8">
    <source>
        <dbReference type="ARBA" id="ARBA00022842"/>
    </source>
</evidence>
<evidence type="ECO:0000256" key="14">
    <source>
        <dbReference type="PIRSR" id="PIRSR606539-2"/>
    </source>
</evidence>
<dbReference type="EMBL" id="CAJEWN010000366">
    <property type="protein sequence ID" value="CAD2180286.1"/>
    <property type="molecule type" value="Genomic_DNA"/>
</dbReference>
<keyword evidence="9 16" id="KW-1278">Translocase</keyword>
<dbReference type="Gene3D" id="3.40.50.1000">
    <property type="entry name" value="HAD superfamily/HAD-like"/>
    <property type="match status" value="2"/>
</dbReference>
<dbReference type="PANTHER" id="PTHR24092">
    <property type="entry name" value="PROBABLE PHOSPHOLIPID-TRANSPORTING ATPASE"/>
    <property type="match status" value="1"/>
</dbReference>
<feature type="transmembrane region" description="Helical" evidence="16">
    <location>
        <begin position="434"/>
        <end position="460"/>
    </location>
</feature>
<feature type="binding site" evidence="15">
    <location>
        <position position="588"/>
    </location>
    <ligand>
        <name>Mg(2+)</name>
        <dbReference type="ChEBI" id="CHEBI:18420"/>
    </ligand>
</feature>
<evidence type="ECO:0000256" key="12">
    <source>
        <dbReference type="ARBA" id="ARBA00034036"/>
    </source>
</evidence>
<dbReference type="PANTHER" id="PTHR24092:SF190">
    <property type="entry name" value="PHOSPHOLIPID-TRANSPORTING ATPASE"/>
    <property type="match status" value="1"/>
</dbReference>
<evidence type="ECO:0000259" key="18">
    <source>
        <dbReference type="Pfam" id="PF16209"/>
    </source>
</evidence>
<feature type="binding site" evidence="14">
    <location>
        <position position="588"/>
    </location>
    <ligand>
        <name>ATP</name>
        <dbReference type="ChEBI" id="CHEBI:30616"/>
    </ligand>
</feature>
<dbReference type="GO" id="GO:0000287">
    <property type="term" value="F:magnesium ion binding"/>
    <property type="evidence" value="ECO:0007669"/>
    <property type="project" value="UniProtKB-UniRule"/>
</dbReference>
<dbReference type="InterPro" id="IPR032630">
    <property type="entry name" value="P_typ_ATPase_c"/>
</dbReference>
<feature type="compositionally biased region" description="Low complexity" evidence="17">
    <location>
        <begin position="1467"/>
        <end position="1482"/>
    </location>
</feature>
<dbReference type="InterPro" id="IPR001757">
    <property type="entry name" value="P_typ_ATPase"/>
</dbReference>
<keyword evidence="4 16" id="KW-0812">Transmembrane</keyword>
<comment type="similarity">
    <text evidence="2 16">Belongs to the cation transport ATPase (P-type) (TC 3.A.3) family. Type IV subfamily.</text>
</comment>
<feature type="binding site" evidence="14">
    <location>
        <position position="1071"/>
    </location>
    <ligand>
        <name>ATP</name>
        <dbReference type="ChEBI" id="CHEBI:30616"/>
    </ligand>
</feature>
<name>A0A6V7VZC2_MELEN</name>
<feature type="transmembrane region" description="Helical" evidence="16">
    <location>
        <begin position="1187"/>
        <end position="1207"/>
    </location>
</feature>
<feature type="binding site" evidence="14">
    <location>
        <position position="590"/>
    </location>
    <ligand>
        <name>ATP</name>
        <dbReference type="ChEBI" id="CHEBI:30616"/>
    </ligand>
</feature>
<evidence type="ECO:0000256" key="6">
    <source>
        <dbReference type="ARBA" id="ARBA00022741"/>
    </source>
</evidence>
<feature type="binding site" evidence="14">
    <location>
        <position position="875"/>
    </location>
    <ligand>
        <name>ATP</name>
        <dbReference type="ChEBI" id="CHEBI:30616"/>
    </ligand>
</feature>
<feature type="binding site" evidence="14">
    <location>
        <position position="1100"/>
    </location>
    <ligand>
        <name>ATP</name>
        <dbReference type="ChEBI" id="CHEBI:30616"/>
    </ligand>
</feature>
<evidence type="ECO:0000256" key="7">
    <source>
        <dbReference type="ARBA" id="ARBA00022840"/>
    </source>
</evidence>
<dbReference type="GO" id="GO:0007030">
    <property type="term" value="P:Golgi organization"/>
    <property type="evidence" value="ECO:0007669"/>
    <property type="project" value="TreeGrafter"/>
</dbReference>
<keyword evidence="11 16" id="KW-0472">Membrane</keyword>
<keyword evidence="5 15" id="KW-0479">Metal-binding</keyword>
<dbReference type="SUPFAM" id="SSF81665">
    <property type="entry name" value="Calcium ATPase, transmembrane domain M"/>
    <property type="match status" value="1"/>
</dbReference>
<dbReference type="EC" id="7.6.2.1" evidence="16"/>
<feature type="binding site" evidence="14">
    <location>
        <position position="1077"/>
    </location>
    <ligand>
        <name>ATP</name>
        <dbReference type="ChEBI" id="CHEBI:30616"/>
    </ligand>
</feature>
<feature type="binding site" evidence="15">
    <location>
        <position position="590"/>
    </location>
    <ligand>
        <name>Mg(2+)</name>
        <dbReference type="ChEBI" id="CHEBI:18420"/>
    </ligand>
</feature>
<feature type="region of interest" description="Disordered" evidence="17">
    <location>
        <begin position="1394"/>
        <end position="1420"/>
    </location>
</feature>
<dbReference type="GO" id="GO:0005802">
    <property type="term" value="C:trans-Golgi network"/>
    <property type="evidence" value="ECO:0007669"/>
    <property type="project" value="TreeGrafter"/>
</dbReference>
<evidence type="ECO:0000256" key="9">
    <source>
        <dbReference type="ARBA" id="ARBA00022967"/>
    </source>
</evidence>
<evidence type="ECO:0000256" key="17">
    <source>
        <dbReference type="SAM" id="MobiDB-lite"/>
    </source>
</evidence>
<feature type="compositionally biased region" description="Basic and acidic residues" evidence="17">
    <location>
        <begin position="1"/>
        <end position="10"/>
    </location>
</feature>
<feature type="transmembrane region" description="Helical" evidence="16">
    <location>
        <begin position="1273"/>
        <end position="1294"/>
    </location>
</feature>
<feature type="binding site" evidence="14">
    <location>
        <position position="793"/>
    </location>
    <ligand>
        <name>ATP</name>
        <dbReference type="ChEBI" id="CHEBI:30616"/>
    </ligand>
</feature>
<dbReference type="GO" id="GO:0005886">
    <property type="term" value="C:plasma membrane"/>
    <property type="evidence" value="ECO:0007669"/>
    <property type="project" value="TreeGrafter"/>
</dbReference>
<dbReference type="FunFam" id="3.40.1110.10:FF:000087">
    <property type="entry name" value="Phospholipid-transporting ATPase"/>
    <property type="match status" value="1"/>
</dbReference>
<protein>
    <recommendedName>
        <fullName evidence="16">Phospholipid-transporting ATPase</fullName>
        <ecNumber evidence="16">7.6.2.1</ecNumber>
    </recommendedName>
</protein>
<keyword evidence="6 14" id="KW-0547">Nucleotide-binding</keyword>
<comment type="caution">
    <text evidence="20">The sequence shown here is derived from an EMBL/GenBank/DDBJ whole genome shotgun (WGS) entry which is preliminary data.</text>
</comment>
<dbReference type="Pfam" id="PF16209">
    <property type="entry name" value="PhoLip_ATPase_N"/>
    <property type="match status" value="1"/>
</dbReference>
<dbReference type="InterPro" id="IPR006539">
    <property type="entry name" value="P-type_ATPase_IV"/>
</dbReference>
<dbReference type="Pfam" id="PF13246">
    <property type="entry name" value="Cation_ATPase"/>
    <property type="match status" value="1"/>
</dbReference>
<feature type="compositionally biased region" description="Polar residues" evidence="17">
    <location>
        <begin position="12"/>
        <end position="24"/>
    </location>
</feature>
<evidence type="ECO:0000256" key="4">
    <source>
        <dbReference type="ARBA" id="ARBA00022692"/>
    </source>
</evidence>
<dbReference type="GO" id="GO:0016887">
    <property type="term" value="F:ATP hydrolysis activity"/>
    <property type="evidence" value="ECO:0007669"/>
    <property type="project" value="InterPro"/>
</dbReference>
<dbReference type="Gene3D" id="3.40.1110.10">
    <property type="entry name" value="Calcium-transporting ATPase, cytoplasmic domain N"/>
    <property type="match status" value="1"/>
</dbReference>
<feature type="compositionally biased region" description="Polar residues" evidence="17">
    <location>
        <begin position="1770"/>
        <end position="1781"/>
    </location>
</feature>
<keyword evidence="7 14" id="KW-0067">ATP-binding</keyword>
<feature type="binding site" evidence="14">
    <location>
        <position position="693"/>
    </location>
    <ligand>
        <name>ATP</name>
        <dbReference type="ChEBI" id="CHEBI:30616"/>
    </ligand>
</feature>
<dbReference type="InterPro" id="IPR023298">
    <property type="entry name" value="ATPase_P-typ_TM_dom_sf"/>
</dbReference>
<evidence type="ECO:0000256" key="13">
    <source>
        <dbReference type="PIRSR" id="PIRSR606539-1"/>
    </source>
</evidence>
<dbReference type="NCBIfam" id="TIGR01494">
    <property type="entry name" value="ATPase_P-type"/>
    <property type="match status" value="1"/>
</dbReference>
<feature type="binding site" evidence="14">
    <location>
        <position position="589"/>
    </location>
    <ligand>
        <name>ATP</name>
        <dbReference type="ChEBI" id="CHEBI:30616"/>
    </ligand>
</feature>
<evidence type="ECO:0000256" key="2">
    <source>
        <dbReference type="ARBA" id="ARBA00008109"/>
    </source>
</evidence>
<dbReference type="NCBIfam" id="TIGR01652">
    <property type="entry name" value="ATPase-Plipid"/>
    <property type="match status" value="1"/>
</dbReference>
<feature type="region of interest" description="Disordered" evidence="17">
    <location>
        <begin position="1"/>
        <end position="71"/>
    </location>
</feature>
<feature type="binding site" evidence="15">
    <location>
        <position position="1097"/>
    </location>
    <ligand>
        <name>Mg(2+)</name>
        <dbReference type="ChEBI" id="CHEBI:18420"/>
    </ligand>
</feature>